<sequence>MTRSPRADAAVRLRLARGVTATWWYTVSTVIFLEVFLVLIWTGALAERGADIGVAVTVGASGLVWAAATVMLLLDYRQRTEAAPWARAGRLIAPLAVSVAFGVVAGLLSGTWVMAALPFAQALVLVNWPSGVRLRLTIAVTVLLGALWFIDTSRLSPAQDSGWWLFGFYSVVLPALSVASLWWWDVLATIDRARASEARLAATQERLRVATDVHDLQGHHLQVIALQLELAERLAAADPAASLDQLRAARRSVDEARQGTRDLATRYREVPLTDEIANAVDLLRAAGIEADATVDAGTEDAPAAVLAPVIRETTTNVLRHGGGRWARLSLTRRAGVWRYEITNDPGDVADDGGGGSGIDGIRRRVGEAGGTVEVREERQAFSIVSSMPDAEVGR</sequence>
<evidence type="ECO:0000256" key="3">
    <source>
        <dbReference type="ARBA" id="ARBA00023012"/>
    </source>
</evidence>
<evidence type="ECO:0000256" key="2">
    <source>
        <dbReference type="ARBA" id="ARBA00022777"/>
    </source>
</evidence>
<keyword evidence="3" id="KW-0902">Two-component regulatory system</keyword>
<keyword evidence="7" id="KW-1185">Reference proteome</keyword>
<dbReference type="PANTHER" id="PTHR24421">
    <property type="entry name" value="NITRATE/NITRITE SENSOR PROTEIN NARX-RELATED"/>
    <property type="match status" value="1"/>
</dbReference>
<dbReference type="EMBL" id="BAAAOF010000005">
    <property type="protein sequence ID" value="GAA1931564.1"/>
    <property type="molecule type" value="Genomic_DNA"/>
</dbReference>
<dbReference type="Gene3D" id="1.20.5.1930">
    <property type="match status" value="1"/>
</dbReference>
<feature type="transmembrane region" description="Helical" evidence="4">
    <location>
        <begin position="162"/>
        <end position="184"/>
    </location>
</feature>
<dbReference type="GO" id="GO:0016301">
    <property type="term" value="F:kinase activity"/>
    <property type="evidence" value="ECO:0007669"/>
    <property type="project" value="UniProtKB-KW"/>
</dbReference>
<dbReference type="Proteomes" id="UP001501343">
    <property type="component" value="Unassembled WGS sequence"/>
</dbReference>
<feature type="transmembrane region" description="Helical" evidence="4">
    <location>
        <begin position="132"/>
        <end position="150"/>
    </location>
</feature>
<feature type="transmembrane region" description="Helical" evidence="4">
    <location>
        <begin position="21"/>
        <end position="46"/>
    </location>
</feature>
<feature type="domain" description="Signal transduction histidine kinase subgroup 3 dimerisation and phosphoacceptor" evidence="5">
    <location>
        <begin position="205"/>
        <end position="270"/>
    </location>
</feature>
<dbReference type="InterPro" id="IPR036890">
    <property type="entry name" value="HATPase_C_sf"/>
</dbReference>
<keyword evidence="1" id="KW-0808">Transferase</keyword>
<name>A0ABP5B550_9MICO</name>
<evidence type="ECO:0000256" key="1">
    <source>
        <dbReference type="ARBA" id="ARBA00022679"/>
    </source>
</evidence>
<evidence type="ECO:0000259" key="5">
    <source>
        <dbReference type="Pfam" id="PF07730"/>
    </source>
</evidence>
<dbReference type="Gene3D" id="3.30.565.10">
    <property type="entry name" value="Histidine kinase-like ATPase, C-terminal domain"/>
    <property type="match status" value="1"/>
</dbReference>
<dbReference type="Pfam" id="PF07730">
    <property type="entry name" value="HisKA_3"/>
    <property type="match status" value="1"/>
</dbReference>
<accession>A0ABP5B550</accession>
<feature type="transmembrane region" description="Helical" evidence="4">
    <location>
        <begin position="52"/>
        <end position="74"/>
    </location>
</feature>
<dbReference type="InterPro" id="IPR011712">
    <property type="entry name" value="Sig_transdc_His_kin_sub3_dim/P"/>
</dbReference>
<keyword evidence="4" id="KW-0472">Membrane</keyword>
<organism evidence="6 7">
    <name type="scientific">Microbacterium aoyamense</name>
    <dbReference type="NCBI Taxonomy" id="344166"/>
    <lineage>
        <taxon>Bacteria</taxon>
        <taxon>Bacillati</taxon>
        <taxon>Actinomycetota</taxon>
        <taxon>Actinomycetes</taxon>
        <taxon>Micrococcales</taxon>
        <taxon>Microbacteriaceae</taxon>
        <taxon>Microbacterium</taxon>
    </lineage>
</organism>
<gene>
    <name evidence="6" type="ORF">GCM10009775_24590</name>
</gene>
<evidence type="ECO:0000313" key="6">
    <source>
        <dbReference type="EMBL" id="GAA1931564.1"/>
    </source>
</evidence>
<evidence type="ECO:0000256" key="4">
    <source>
        <dbReference type="SAM" id="Phobius"/>
    </source>
</evidence>
<reference evidence="7" key="1">
    <citation type="journal article" date="2019" name="Int. J. Syst. Evol. Microbiol.">
        <title>The Global Catalogue of Microorganisms (GCM) 10K type strain sequencing project: providing services to taxonomists for standard genome sequencing and annotation.</title>
        <authorList>
            <consortium name="The Broad Institute Genomics Platform"/>
            <consortium name="The Broad Institute Genome Sequencing Center for Infectious Disease"/>
            <person name="Wu L."/>
            <person name="Ma J."/>
        </authorList>
    </citation>
    <scope>NUCLEOTIDE SEQUENCE [LARGE SCALE GENOMIC DNA]</scope>
    <source>
        <strain evidence="7">JCM 14900</strain>
    </source>
</reference>
<dbReference type="RefSeq" id="WP_248147903.1">
    <property type="nucleotide sequence ID" value="NZ_BAAAOF010000005.1"/>
</dbReference>
<evidence type="ECO:0000313" key="7">
    <source>
        <dbReference type="Proteomes" id="UP001501343"/>
    </source>
</evidence>
<dbReference type="SUPFAM" id="SSF55874">
    <property type="entry name" value="ATPase domain of HSP90 chaperone/DNA topoisomerase II/histidine kinase"/>
    <property type="match status" value="1"/>
</dbReference>
<keyword evidence="2 6" id="KW-0418">Kinase</keyword>
<feature type="transmembrane region" description="Helical" evidence="4">
    <location>
        <begin position="95"/>
        <end position="120"/>
    </location>
</feature>
<protein>
    <submittedName>
        <fullName evidence="6">Histidine kinase</fullName>
    </submittedName>
</protein>
<dbReference type="InterPro" id="IPR050482">
    <property type="entry name" value="Sensor_HK_TwoCompSys"/>
</dbReference>
<keyword evidence="4" id="KW-0812">Transmembrane</keyword>
<proteinExistence type="predicted"/>
<keyword evidence="4" id="KW-1133">Transmembrane helix</keyword>
<comment type="caution">
    <text evidence="6">The sequence shown here is derived from an EMBL/GenBank/DDBJ whole genome shotgun (WGS) entry which is preliminary data.</text>
</comment>